<name>X1CEZ1_9ZZZZ</name>
<comment type="caution">
    <text evidence="2">The sequence shown here is derived from an EMBL/GenBank/DDBJ whole genome shotgun (WGS) entry which is preliminary data.</text>
</comment>
<feature type="non-terminal residue" evidence="2">
    <location>
        <position position="137"/>
    </location>
</feature>
<accession>X1CEZ1</accession>
<dbReference type="AlphaFoldDB" id="X1CEZ1"/>
<proteinExistence type="predicted"/>
<keyword evidence="1" id="KW-1133">Transmembrane helix</keyword>
<reference evidence="2" key="1">
    <citation type="journal article" date="2014" name="Front. Microbiol.">
        <title>High frequency of phylogenetically diverse reductive dehalogenase-homologous genes in deep subseafloor sedimentary metagenomes.</title>
        <authorList>
            <person name="Kawai M."/>
            <person name="Futagami T."/>
            <person name="Toyoda A."/>
            <person name="Takaki Y."/>
            <person name="Nishi S."/>
            <person name="Hori S."/>
            <person name="Arai W."/>
            <person name="Tsubouchi T."/>
            <person name="Morono Y."/>
            <person name="Uchiyama I."/>
            <person name="Ito T."/>
            <person name="Fujiyama A."/>
            <person name="Inagaki F."/>
            <person name="Takami H."/>
        </authorList>
    </citation>
    <scope>NUCLEOTIDE SEQUENCE</scope>
    <source>
        <strain evidence="2">Expedition CK06-06</strain>
    </source>
</reference>
<evidence type="ECO:0000256" key="1">
    <source>
        <dbReference type="SAM" id="Phobius"/>
    </source>
</evidence>
<feature type="transmembrane region" description="Helical" evidence="1">
    <location>
        <begin position="45"/>
        <end position="73"/>
    </location>
</feature>
<organism evidence="2">
    <name type="scientific">marine sediment metagenome</name>
    <dbReference type="NCBI Taxonomy" id="412755"/>
    <lineage>
        <taxon>unclassified sequences</taxon>
        <taxon>metagenomes</taxon>
        <taxon>ecological metagenomes</taxon>
    </lineage>
</organism>
<sequence length="137" mass="15784">MEKKQLILPMFFTLVTIIFAIYITRNIPPTLDLTKIYPGLGLSDAILLNFMPFVFNLIAIPFGILFIGVYLLISKIIKRNYDFKIIILEGEKIKGFPTFTRTLLPSFLSLSIGLVIMNYYWLFNVRIIGFDHSTTIL</sequence>
<feature type="transmembrane region" description="Helical" evidence="1">
    <location>
        <begin position="7"/>
        <end position="25"/>
    </location>
</feature>
<protein>
    <submittedName>
        <fullName evidence="2">Uncharacterized protein</fullName>
    </submittedName>
</protein>
<dbReference type="EMBL" id="BART01016523">
    <property type="protein sequence ID" value="GAG82791.1"/>
    <property type="molecule type" value="Genomic_DNA"/>
</dbReference>
<gene>
    <name evidence="2" type="ORF">S01H4_31751</name>
</gene>
<keyword evidence="1" id="KW-0812">Transmembrane</keyword>
<evidence type="ECO:0000313" key="2">
    <source>
        <dbReference type="EMBL" id="GAG82791.1"/>
    </source>
</evidence>
<keyword evidence="1" id="KW-0472">Membrane</keyword>
<feature type="transmembrane region" description="Helical" evidence="1">
    <location>
        <begin position="102"/>
        <end position="122"/>
    </location>
</feature>